<dbReference type="Gene3D" id="3.40.50.1820">
    <property type="entry name" value="alpha/beta hydrolase"/>
    <property type="match status" value="1"/>
</dbReference>
<feature type="chain" id="PRO_5008603534" description="Acetylxylan esterase 2" evidence="3">
    <location>
        <begin position="18"/>
        <end position="228"/>
    </location>
</feature>
<evidence type="ECO:0000313" key="4">
    <source>
        <dbReference type="EMBL" id="OBS27094.1"/>
    </source>
</evidence>
<dbReference type="STRING" id="36050.A0A1B8B2Y1"/>
<keyword evidence="5" id="KW-1185">Reference proteome</keyword>
<organism evidence="4 5">
    <name type="scientific">Fusarium poae</name>
    <dbReference type="NCBI Taxonomy" id="36050"/>
    <lineage>
        <taxon>Eukaryota</taxon>
        <taxon>Fungi</taxon>
        <taxon>Dikarya</taxon>
        <taxon>Ascomycota</taxon>
        <taxon>Pezizomycotina</taxon>
        <taxon>Sordariomycetes</taxon>
        <taxon>Hypocreomycetidae</taxon>
        <taxon>Hypocreales</taxon>
        <taxon>Nectriaceae</taxon>
        <taxon>Fusarium</taxon>
    </lineage>
</organism>
<evidence type="ECO:0000313" key="5">
    <source>
        <dbReference type="Proteomes" id="UP000091967"/>
    </source>
</evidence>
<keyword evidence="2" id="KW-1015">Disulfide bond</keyword>
<keyword evidence="1" id="KW-0378">Hydrolase</keyword>
<dbReference type="PANTHER" id="PTHR33630">
    <property type="entry name" value="CUTINASE RV1984C-RELATED-RELATED"/>
    <property type="match status" value="1"/>
</dbReference>
<dbReference type="GO" id="GO:0052689">
    <property type="term" value="F:carboxylic ester hydrolase activity"/>
    <property type="evidence" value="ECO:0007669"/>
    <property type="project" value="UniProtKB-ARBA"/>
</dbReference>
<keyword evidence="3" id="KW-0732">Signal</keyword>
<dbReference type="EMBL" id="LYXU01000001">
    <property type="protein sequence ID" value="OBS27094.1"/>
    <property type="molecule type" value="Genomic_DNA"/>
</dbReference>
<comment type="caution">
    <text evidence="4">The sequence shown here is derived from an EMBL/GenBank/DDBJ whole genome shotgun (WGS) entry which is preliminary data.</text>
</comment>
<dbReference type="PANTHER" id="PTHR33630:SF9">
    <property type="entry name" value="CUTINASE 4"/>
    <property type="match status" value="1"/>
</dbReference>
<dbReference type="Proteomes" id="UP000091967">
    <property type="component" value="Unassembled WGS sequence"/>
</dbReference>
<dbReference type="AlphaFoldDB" id="A0A1B8B2Y1"/>
<dbReference type="SMART" id="SM01110">
    <property type="entry name" value="Cutinase"/>
    <property type="match status" value="1"/>
</dbReference>
<evidence type="ECO:0000256" key="2">
    <source>
        <dbReference type="ARBA" id="ARBA00023157"/>
    </source>
</evidence>
<accession>A0A1B8B2Y1</accession>
<evidence type="ECO:0008006" key="6">
    <source>
        <dbReference type="Google" id="ProtNLM"/>
    </source>
</evidence>
<gene>
    <name evidence="4" type="ORF">FPOA_01035</name>
</gene>
<sequence>MLFLVNCMVLFVTLVAARGCNLVTNSTCTSGAHIIVARGSLEPQGPGIIGVIAQHISSRIPNSDLSALEYPAIYDPYKPSQIEGVRALTEVVKQYSARCPRTKMILLGFSQGAHVIADVMCGASSVGFPATNPQPLNITDKIAAIVLMGDPSTTKGQAFHVGSSKGDGIFPPNKPNGCHYVSGKTVSFCDAGDPFCEAGGHDLSTHMRYVSAYGQMAADFSVSMFHLA</sequence>
<feature type="signal peptide" evidence="3">
    <location>
        <begin position="1"/>
        <end position="17"/>
    </location>
</feature>
<dbReference type="OMA" id="VTAYGHV"/>
<proteinExistence type="predicted"/>
<dbReference type="SUPFAM" id="SSF53474">
    <property type="entry name" value="alpha/beta-Hydrolases"/>
    <property type="match status" value="1"/>
</dbReference>
<dbReference type="InterPro" id="IPR029058">
    <property type="entry name" value="AB_hydrolase_fold"/>
</dbReference>
<evidence type="ECO:0000256" key="3">
    <source>
        <dbReference type="SAM" id="SignalP"/>
    </source>
</evidence>
<name>A0A1B8B2Y1_FUSPO</name>
<dbReference type="InterPro" id="IPR000675">
    <property type="entry name" value="Cutinase/axe"/>
</dbReference>
<reference evidence="4 5" key="1">
    <citation type="submission" date="2016-06" db="EMBL/GenBank/DDBJ databases">
        <title>Living apart together: crosstalk between the core and supernumerary genomes in a fungal plant pathogen.</title>
        <authorList>
            <person name="Vanheule A."/>
            <person name="Audenaert K."/>
            <person name="Warris S."/>
            <person name="Van De Geest H."/>
            <person name="Schijlen E."/>
            <person name="Hofte M."/>
            <person name="De Saeger S."/>
            <person name="Haesaert G."/>
            <person name="Waalwijk C."/>
            <person name="Van Der Lee T."/>
        </authorList>
    </citation>
    <scope>NUCLEOTIDE SEQUENCE [LARGE SCALE GENOMIC DNA]</scope>
    <source>
        <strain evidence="4 5">2516</strain>
    </source>
</reference>
<dbReference type="Pfam" id="PF01083">
    <property type="entry name" value="Cutinase"/>
    <property type="match status" value="1"/>
</dbReference>
<protein>
    <recommendedName>
        <fullName evidence="6">Acetylxylan esterase 2</fullName>
    </recommendedName>
</protein>
<evidence type="ECO:0000256" key="1">
    <source>
        <dbReference type="ARBA" id="ARBA00022801"/>
    </source>
</evidence>